<gene>
    <name evidence="1" type="ORF">LITE_LOCUS40894</name>
</gene>
<dbReference type="EMBL" id="CAMGYJ010000009">
    <property type="protein sequence ID" value="CAI0476711.1"/>
    <property type="molecule type" value="Genomic_DNA"/>
</dbReference>
<accession>A0AAV0Q2S6</accession>
<evidence type="ECO:0000313" key="2">
    <source>
        <dbReference type="Proteomes" id="UP001154282"/>
    </source>
</evidence>
<reference evidence="1" key="1">
    <citation type="submission" date="2022-08" db="EMBL/GenBank/DDBJ databases">
        <authorList>
            <person name="Gutierrez-Valencia J."/>
        </authorList>
    </citation>
    <scope>NUCLEOTIDE SEQUENCE</scope>
</reference>
<proteinExistence type="predicted"/>
<keyword evidence="2" id="KW-1185">Reference proteome</keyword>
<evidence type="ECO:0000313" key="1">
    <source>
        <dbReference type="EMBL" id="CAI0476711.1"/>
    </source>
</evidence>
<organism evidence="1 2">
    <name type="scientific">Linum tenue</name>
    <dbReference type="NCBI Taxonomy" id="586396"/>
    <lineage>
        <taxon>Eukaryota</taxon>
        <taxon>Viridiplantae</taxon>
        <taxon>Streptophyta</taxon>
        <taxon>Embryophyta</taxon>
        <taxon>Tracheophyta</taxon>
        <taxon>Spermatophyta</taxon>
        <taxon>Magnoliopsida</taxon>
        <taxon>eudicotyledons</taxon>
        <taxon>Gunneridae</taxon>
        <taxon>Pentapetalae</taxon>
        <taxon>rosids</taxon>
        <taxon>fabids</taxon>
        <taxon>Malpighiales</taxon>
        <taxon>Linaceae</taxon>
        <taxon>Linum</taxon>
    </lineage>
</organism>
<name>A0AAV0Q2S6_9ROSI</name>
<protein>
    <submittedName>
        <fullName evidence="1">Uncharacterized protein</fullName>
    </submittedName>
</protein>
<comment type="caution">
    <text evidence="1">The sequence shown here is derived from an EMBL/GenBank/DDBJ whole genome shotgun (WGS) entry which is preliminary data.</text>
</comment>
<sequence length="102" mass="11823">MSPQLQSLPWTNNQRALTLPPSPSLYLMHTPSPHYYIANQHTHIPFFIHPNIYLHSAYPLPQTQLPPISLTLVEKNHVYPKRREVPFSSYTGFKKKATTQET</sequence>
<dbReference type="AlphaFoldDB" id="A0AAV0Q2S6"/>
<dbReference type="Proteomes" id="UP001154282">
    <property type="component" value="Unassembled WGS sequence"/>
</dbReference>